<dbReference type="RefSeq" id="WP_208556716.1">
    <property type="nucleotide sequence ID" value="NZ_JAGFPW010000023.1"/>
</dbReference>
<reference evidence="1" key="1">
    <citation type="submission" date="2021-03" db="EMBL/GenBank/DDBJ databases">
        <title>Isolation of Bacillus subtilis from fermented food sample.</title>
        <authorList>
            <person name="Lakshmanan V."/>
            <person name="Athira K."/>
            <person name="Rajagopal K."/>
        </authorList>
    </citation>
    <scope>NUCLEOTIDE SEQUENCE</scope>
    <source>
        <strain evidence="1">S1</strain>
    </source>
</reference>
<organism evidence="1 2">
    <name type="scientific">Bacillus subtilis</name>
    <dbReference type="NCBI Taxonomy" id="1423"/>
    <lineage>
        <taxon>Bacteria</taxon>
        <taxon>Bacillati</taxon>
        <taxon>Bacillota</taxon>
        <taxon>Bacilli</taxon>
        <taxon>Bacillales</taxon>
        <taxon>Bacillaceae</taxon>
        <taxon>Bacillus</taxon>
    </lineage>
</organism>
<dbReference type="PANTHER" id="PTHR24220">
    <property type="entry name" value="IMPORT ATP-BINDING PROTEIN"/>
    <property type="match status" value="1"/>
</dbReference>
<proteinExistence type="predicted"/>
<protein>
    <recommendedName>
        <fullName evidence="3">ATP-binding cassette domain-containing protein</fullName>
    </recommendedName>
</protein>
<dbReference type="SUPFAM" id="SSF52540">
    <property type="entry name" value="P-loop containing nucleoside triphosphate hydrolases"/>
    <property type="match status" value="1"/>
</dbReference>
<dbReference type="Proteomes" id="UP000665181">
    <property type="component" value="Unassembled WGS sequence"/>
</dbReference>
<dbReference type="InterPro" id="IPR015854">
    <property type="entry name" value="ABC_transpr_LolD-like"/>
</dbReference>
<dbReference type="CDD" id="cd00267">
    <property type="entry name" value="ABC_ATPase"/>
    <property type="match status" value="1"/>
</dbReference>
<dbReference type="Gene3D" id="3.40.50.300">
    <property type="entry name" value="P-loop containing nucleotide triphosphate hydrolases"/>
    <property type="match status" value="1"/>
</dbReference>
<dbReference type="GO" id="GO:0022857">
    <property type="term" value="F:transmembrane transporter activity"/>
    <property type="evidence" value="ECO:0007669"/>
    <property type="project" value="TreeGrafter"/>
</dbReference>
<dbReference type="InterPro" id="IPR027417">
    <property type="entry name" value="P-loop_NTPase"/>
</dbReference>
<comment type="caution">
    <text evidence="1">The sequence shown here is derived from an EMBL/GenBank/DDBJ whole genome shotgun (WGS) entry which is preliminary data.</text>
</comment>
<dbReference type="EMBL" id="JAGFPW010000023">
    <property type="protein sequence ID" value="MBO3796335.1"/>
    <property type="molecule type" value="Genomic_DNA"/>
</dbReference>
<name>A0A8I2BAQ8_BACIU</name>
<gene>
    <name evidence="1" type="ORF">J5227_18965</name>
</gene>
<dbReference type="PANTHER" id="PTHR24220:SF86">
    <property type="entry name" value="ABC TRANSPORTER ABCH.1"/>
    <property type="match status" value="1"/>
</dbReference>
<evidence type="ECO:0000313" key="2">
    <source>
        <dbReference type="Proteomes" id="UP000665181"/>
    </source>
</evidence>
<dbReference type="AlphaFoldDB" id="A0A8I2BAQ8"/>
<dbReference type="GO" id="GO:0005886">
    <property type="term" value="C:plasma membrane"/>
    <property type="evidence" value="ECO:0007669"/>
    <property type="project" value="TreeGrafter"/>
</dbReference>
<evidence type="ECO:0000313" key="1">
    <source>
        <dbReference type="EMBL" id="MBO3796335.1"/>
    </source>
</evidence>
<sequence length="426" mass="48983">MLSKNYSFSLSISHLKSKSDNHQRVQEIFGVTDTQLNNRLIFKNITFLMHDVTYITGFSGSGKSTLVNLIKKDFPDAVIPTPLAKQDIPIIDLLDLELQESMKILGWVGLGEAYLYLTPYSALSEGQKTRFLLAMALSRNPSIIIVDEFLSNLDRITAKVVAYSFQKICRKQEIHLIVASAHNDLIEALAPDILIDLDLNGTHRITNRPIEKPFVPDISGVQVESGTIKDYEELKRFHYFGDENLFVDNEFETEIFTIRLKEKCIGVSVMKSPYPKDWEEIDYFKDINDRIRCLVRLIIHPSFRTIGLSKLLMRPKFLDVPYIETRSALGLYMPIYLSGGYSRTELPDNKLSPLRQKLWNNLSFMGLSDVHLLRDDIYCENFVQNLSGEQKEALRYLALNVYVEMMVNNYIYFRSISKMIPLLPKG</sequence>
<accession>A0A8I2BAQ8</accession>
<evidence type="ECO:0008006" key="3">
    <source>
        <dbReference type="Google" id="ProtNLM"/>
    </source>
</evidence>